<comment type="caution">
    <text evidence="1">The sequence shown here is derived from an EMBL/GenBank/DDBJ whole genome shotgun (WGS) entry which is preliminary data.</text>
</comment>
<sequence length="61" mass="6926">MANYEMTSINNNQFLNEAWSIEQNIDKISNNITSIRDIQTRIVVAVATAQESALAQERDQL</sequence>
<reference evidence="1" key="1">
    <citation type="submission" date="2021-06" db="EMBL/GenBank/DDBJ databases">
        <authorList>
            <person name="Kallberg Y."/>
            <person name="Tangrot J."/>
            <person name="Rosling A."/>
        </authorList>
    </citation>
    <scope>NUCLEOTIDE SEQUENCE</scope>
    <source>
        <strain evidence="1">CL551</strain>
    </source>
</reference>
<dbReference type="AlphaFoldDB" id="A0A9N9NH57"/>
<evidence type="ECO:0000313" key="2">
    <source>
        <dbReference type="Proteomes" id="UP000789342"/>
    </source>
</evidence>
<dbReference type="Gene3D" id="1.20.58.70">
    <property type="match status" value="1"/>
</dbReference>
<evidence type="ECO:0000313" key="1">
    <source>
        <dbReference type="EMBL" id="CAG8732874.1"/>
    </source>
</evidence>
<keyword evidence="2" id="KW-1185">Reference proteome</keyword>
<dbReference type="OrthoDB" id="10255013at2759"/>
<organism evidence="1 2">
    <name type="scientific">Acaulospora morrowiae</name>
    <dbReference type="NCBI Taxonomy" id="94023"/>
    <lineage>
        <taxon>Eukaryota</taxon>
        <taxon>Fungi</taxon>
        <taxon>Fungi incertae sedis</taxon>
        <taxon>Mucoromycota</taxon>
        <taxon>Glomeromycotina</taxon>
        <taxon>Glomeromycetes</taxon>
        <taxon>Diversisporales</taxon>
        <taxon>Acaulosporaceae</taxon>
        <taxon>Acaulospora</taxon>
    </lineage>
</organism>
<dbReference type="Proteomes" id="UP000789342">
    <property type="component" value="Unassembled WGS sequence"/>
</dbReference>
<dbReference type="EMBL" id="CAJVPV010026933">
    <property type="protein sequence ID" value="CAG8732874.1"/>
    <property type="molecule type" value="Genomic_DNA"/>
</dbReference>
<feature type="non-terminal residue" evidence="1">
    <location>
        <position position="61"/>
    </location>
</feature>
<name>A0A9N9NH57_9GLOM</name>
<proteinExistence type="predicted"/>
<protein>
    <submittedName>
        <fullName evidence="1">5240_t:CDS:1</fullName>
    </submittedName>
</protein>
<gene>
    <name evidence="1" type="ORF">AMORRO_LOCUS14158</name>
</gene>
<accession>A0A9N9NH57</accession>